<evidence type="ECO:0000313" key="2">
    <source>
        <dbReference type="EMBL" id="MBA0824066.1"/>
    </source>
</evidence>
<organism evidence="2 3">
    <name type="scientific">Gossypium armourianum</name>
    <dbReference type="NCBI Taxonomy" id="34283"/>
    <lineage>
        <taxon>Eukaryota</taxon>
        <taxon>Viridiplantae</taxon>
        <taxon>Streptophyta</taxon>
        <taxon>Embryophyta</taxon>
        <taxon>Tracheophyta</taxon>
        <taxon>Spermatophyta</taxon>
        <taxon>Magnoliopsida</taxon>
        <taxon>eudicotyledons</taxon>
        <taxon>Gunneridae</taxon>
        <taxon>Pentapetalae</taxon>
        <taxon>rosids</taxon>
        <taxon>malvids</taxon>
        <taxon>Malvales</taxon>
        <taxon>Malvaceae</taxon>
        <taxon>Malvoideae</taxon>
        <taxon>Gossypium</taxon>
    </lineage>
</organism>
<protein>
    <recommendedName>
        <fullName evidence="1">Endonuclease/exonuclease/phosphatase domain-containing protein</fullName>
    </recommendedName>
</protein>
<dbReference type="EMBL" id="JABFAE010000002">
    <property type="protein sequence ID" value="MBA0824066.1"/>
    <property type="molecule type" value="Genomic_DNA"/>
</dbReference>
<dbReference type="InterPro" id="IPR005135">
    <property type="entry name" value="Endo/exonuclease/phosphatase"/>
</dbReference>
<dbReference type="AlphaFoldDB" id="A0A7J9IPI8"/>
<dbReference type="GO" id="GO:0000175">
    <property type="term" value="F:3'-5'-RNA exonuclease activity"/>
    <property type="evidence" value="ECO:0007669"/>
    <property type="project" value="TreeGrafter"/>
</dbReference>
<reference evidence="2 3" key="1">
    <citation type="journal article" date="2019" name="Genome Biol. Evol.">
        <title>Insights into the evolution of the New World diploid cottons (Gossypium, subgenus Houzingenia) based on genome sequencing.</title>
        <authorList>
            <person name="Grover C.E."/>
            <person name="Arick M.A. 2nd"/>
            <person name="Thrash A."/>
            <person name="Conover J.L."/>
            <person name="Sanders W.S."/>
            <person name="Peterson D.G."/>
            <person name="Frelichowski J.E."/>
            <person name="Scheffler J.A."/>
            <person name="Scheffler B.E."/>
            <person name="Wendel J.F."/>
        </authorList>
    </citation>
    <scope>NUCLEOTIDE SEQUENCE [LARGE SCALE GENOMIC DNA]</scope>
    <source>
        <strain evidence="2">6</strain>
        <tissue evidence="2">Leaf</tissue>
    </source>
</reference>
<gene>
    <name evidence="2" type="ORF">Goarm_020750</name>
</gene>
<feature type="non-terminal residue" evidence="2">
    <location>
        <position position="212"/>
    </location>
</feature>
<evidence type="ECO:0000259" key="1">
    <source>
        <dbReference type="Pfam" id="PF03372"/>
    </source>
</evidence>
<sequence length="212" mass="23755">FIYIFLQPFYFCNFQLHHVTVPTVPGFGIQANTHVNVQQELKDVKIWQVHTLLKGLEKIAASADIPMLVCGDFNSVPGSAPHSLLAMGKVDPLHPDLLVDPLAILRPHSKLTHQLPLVSAYSALLRGIGLGLEQQRRRMDPATNEPLFTNCTRDFIGTLDYIFYTADSLTVESLLELLDEDSLRKDTALPSPEWSSDHIALLAEFRCVPRTR</sequence>
<evidence type="ECO:0000313" key="3">
    <source>
        <dbReference type="Proteomes" id="UP000593575"/>
    </source>
</evidence>
<feature type="domain" description="Endonuclease/exonuclease/phosphatase" evidence="1">
    <location>
        <begin position="36"/>
        <end position="198"/>
    </location>
</feature>
<keyword evidence="3" id="KW-1185">Reference proteome</keyword>
<dbReference type="Pfam" id="PF03372">
    <property type="entry name" value="Exo_endo_phos"/>
    <property type="match status" value="1"/>
</dbReference>
<dbReference type="Gene3D" id="3.60.10.10">
    <property type="entry name" value="Endonuclease/exonuclease/phosphatase"/>
    <property type="match status" value="1"/>
</dbReference>
<name>A0A7J9IPI8_9ROSI</name>
<comment type="caution">
    <text evidence="2">The sequence shown here is derived from an EMBL/GenBank/DDBJ whole genome shotgun (WGS) entry which is preliminary data.</text>
</comment>
<dbReference type="Proteomes" id="UP000593575">
    <property type="component" value="Unassembled WGS sequence"/>
</dbReference>
<feature type="non-terminal residue" evidence="2">
    <location>
        <position position="1"/>
    </location>
</feature>
<proteinExistence type="predicted"/>
<dbReference type="PANTHER" id="PTHR12121:SF34">
    <property type="entry name" value="PROTEIN ANGEL"/>
    <property type="match status" value="1"/>
</dbReference>
<dbReference type="InterPro" id="IPR036691">
    <property type="entry name" value="Endo/exonu/phosph_ase_sf"/>
</dbReference>
<dbReference type="PANTHER" id="PTHR12121">
    <property type="entry name" value="CARBON CATABOLITE REPRESSOR PROTEIN 4"/>
    <property type="match status" value="1"/>
</dbReference>
<accession>A0A7J9IPI8</accession>
<dbReference type="SUPFAM" id="SSF56219">
    <property type="entry name" value="DNase I-like"/>
    <property type="match status" value="1"/>
</dbReference>
<dbReference type="InterPro" id="IPR050410">
    <property type="entry name" value="CCR4/nocturin_mRNA_transcr"/>
</dbReference>